<dbReference type="InterPro" id="IPR032774">
    <property type="entry name" value="WG_beta_rep"/>
</dbReference>
<organism evidence="1 2">
    <name type="scientific">Cohnella terricola</name>
    <dbReference type="NCBI Taxonomy" id="1289167"/>
    <lineage>
        <taxon>Bacteria</taxon>
        <taxon>Bacillati</taxon>
        <taxon>Bacillota</taxon>
        <taxon>Bacilli</taxon>
        <taxon>Bacillales</taxon>
        <taxon>Paenibacillaceae</taxon>
        <taxon>Cohnella</taxon>
    </lineage>
</organism>
<dbReference type="EMBL" id="VNJJ01000032">
    <property type="protein sequence ID" value="TVX91446.1"/>
    <property type="molecule type" value="Genomic_DNA"/>
</dbReference>
<protein>
    <submittedName>
        <fullName evidence="1">WG repeat-containing protein</fullName>
    </submittedName>
</protein>
<dbReference type="Proteomes" id="UP000316330">
    <property type="component" value="Unassembled WGS sequence"/>
</dbReference>
<name>A0A559IUZ3_9BACL</name>
<proteinExistence type="predicted"/>
<keyword evidence="2" id="KW-1185">Reference proteome</keyword>
<dbReference type="SUPFAM" id="SSF69360">
    <property type="entry name" value="Cell wall binding repeat"/>
    <property type="match status" value="1"/>
</dbReference>
<sequence length="439" mass="49960">MDLKSKVFSRRIGCMRTGCTIIQSSWEELSIKSRYCLIFSSSIYFLMEEGENFMSKKLGKSVRLMLLMLVGGALSVNTVGAADKQEYKLHKMYNYEYGLTGYFDMNGKVVIEPKYSTGFNFSEGVAAVCDETRHCEFIDEQGNVVIERKYYIAVDPDEMGFYEGLALVSLAYHRNSEKRVLPNEKAFIDHNGEIRFMAPYDAVGNFSEGLSVVAKYAGGGKYNYGAIDKEGNVAIPLQYRRMNAFKEGLALFQDSKGFYGYVDKTGKVVIPAKYRRAHDFSEGLAKVKINDKFGFIDKTGKVVIQPEYLESSTNGDFHEGLAVVDKFLRYDSKLNMGFVDTYVIDKKGKIVINVTKKFPQYDGVSDFHEGWAYIQIDNTIGNFIDKNGNLMFKKHRKRISEFDRGLALIQLSYDSKTRIAKYAHIDKTGKQVFVFDRQE</sequence>
<dbReference type="PANTHER" id="PTHR37841:SF1">
    <property type="entry name" value="DUF3298 DOMAIN-CONTAINING PROTEIN"/>
    <property type="match status" value="1"/>
</dbReference>
<comment type="caution">
    <text evidence="1">The sequence shown here is derived from an EMBL/GenBank/DDBJ whole genome shotgun (WGS) entry which is preliminary data.</text>
</comment>
<accession>A0A559IUZ3</accession>
<evidence type="ECO:0000313" key="2">
    <source>
        <dbReference type="Proteomes" id="UP000316330"/>
    </source>
</evidence>
<dbReference type="AlphaFoldDB" id="A0A559IUZ3"/>
<dbReference type="Pfam" id="PF14903">
    <property type="entry name" value="WG_beta_rep"/>
    <property type="match status" value="7"/>
</dbReference>
<dbReference type="PANTHER" id="PTHR37841">
    <property type="entry name" value="GLR2918 PROTEIN"/>
    <property type="match status" value="1"/>
</dbReference>
<dbReference type="OrthoDB" id="210273at2"/>
<gene>
    <name evidence="1" type="ORF">FPZ45_25035</name>
</gene>
<reference evidence="1 2" key="1">
    <citation type="submission" date="2019-07" db="EMBL/GenBank/DDBJ databases">
        <authorList>
            <person name="Kim J."/>
        </authorList>
    </citation>
    <scope>NUCLEOTIDE SEQUENCE [LARGE SCALE GENOMIC DNA]</scope>
    <source>
        <strain evidence="1 2">G13</strain>
    </source>
</reference>
<evidence type="ECO:0000313" key="1">
    <source>
        <dbReference type="EMBL" id="TVX91446.1"/>
    </source>
</evidence>